<evidence type="ECO:0000256" key="3">
    <source>
        <dbReference type="ARBA" id="ARBA00022630"/>
    </source>
</evidence>
<dbReference type="PIRSF" id="PIRSF000189">
    <property type="entry name" value="D-aa_oxidase"/>
    <property type="match status" value="1"/>
</dbReference>
<accession>A0A075FIM9</accession>
<evidence type="ECO:0000259" key="6">
    <source>
        <dbReference type="Pfam" id="PF01266"/>
    </source>
</evidence>
<dbReference type="InterPro" id="IPR023209">
    <property type="entry name" value="DAO"/>
</dbReference>
<dbReference type="EMBL" id="KF900334">
    <property type="protein sequence ID" value="AIE91305.1"/>
    <property type="molecule type" value="Genomic_DNA"/>
</dbReference>
<keyword evidence="3" id="KW-0285">Flavoprotein</keyword>
<dbReference type="GO" id="GO:0003884">
    <property type="term" value="F:D-amino-acid oxidase activity"/>
    <property type="evidence" value="ECO:0007669"/>
    <property type="project" value="UniProtKB-EC"/>
</dbReference>
<evidence type="ECO:0000313" key="7">
    <source>
        <dbReference type="EMBL" id="AIE91305.1"/>
    </source>
</evidence>
<reference evidence="7" key="1">
    <citation type="journal article" date="2014" name="Genome Biol. Evol.">
        <title>Pangenome evidence for extensive interdomain horizontal transfer affecting lineage core and shell genes in uncultured planktonic thaumarchaeota and euryarchaeota.</title>
        <authorList>
            <person name="Deschamps P."/>
            <person name="Zivanovic Y."/>
            <person name="Moreira D."/>
            <person name="Rodriguez-Valera F."/>
            <person name="Lopez-Garcia P."/>
        </authorList>
    </citation>
    <scope>NUCLEOTIDE SEQUENCE</scope>
</reference>
<organism evidence="7">
    <name type="scientific">uncultured marine group II/III euryarchaeote AD1000_116_C08</name>
    <dbReference type="NCBI Taxonomy" id="1457720"/>
    <lineage>
        <taxon>Archaea</taxon>
        <taxon>Methanobacteriati</taxon>
        <taxon>Methanobacteriota</taxon>
        <taxon>environmental samples</taxon>
    </lineage>
</organism>
<gene>
    <name evidence="7" type="primary">DAO</name>
</gene>
<dbReference type="EC" id="1.4.3.3" evidence="7"/>
<dbReference type="PROSITE" id="PS00677">
    <property type="entry name" value="DAO"/>
    <property type="match status" value="1"/>
</dbReference>
<evidence type="ECO:0000256" key="4">
    <source>
        <dbReference type="ARBA" id="ARBA00022827"/>
    </source>
</evidence>
<dbReference type="PROSITE" id="PS51257">
    <property type="entry name" value="PROKAR_LIPOPROTEIN"/>
    <property type="match status" value="1"/>
</dbReference>
<evidence type="ECO:0000256" key="2">
    <source>
        <dbReference type="ARBA" id="ARBA00006730"/>
    </source>
</evidence>
<dbReference type="GO" id="GO:0071949">
    <property type="term" value="F:FAD binding"/>
    <property type="evidence" value="ECO:0007669"/>
    <property type="project" value="InterPro"/>
</dbReference>
<dbReference type="SUPFAM" id="SSF51971">
    <property type="entry name" value="Nucleotide-binding domain"/>
    <property type="match status" value="1"/>
</dbReference>
<dbReference type="Gene3D" id="3.40.50.720">
    <property type="entry name" value="NAD(P)-binding Rossmann-like Domain"/>
    <property type="match status" value="1"/>
</dbReference>
<dbReference type="Pfam" id="PF01266">
    <property type="entry name" value="DAO"/>
    <property type="match status" value="1"/>
</dbReference>
<sequence length="311" mass="34176">MRCTVVGAGVSGLSCAVKLLEAGHEVEVVSDRFSPDTVSDVAAAIWYPFLTAPADKADVWGRETYAELERLAMEVPEAGVRMRDGREYLREVVELPPWRDDIAAFRILESQEIPDGYVFGWEFRAPVIEMPLYMPWLKSKAERMGCSFRLESVRDLSEVPGDVVVNCVGLGARELCDDAEVVPARGQIIFIDQDPGIGHFDQQPDTLTYTIPRSDVTVLGGTAQIGDWDLEMRPEDDELILDKVEALWPDLDRSKIIGGTVGLRPSRSEVRLEVEIAAGRTVVHNYGHGGAGVTLSWGCAEEVASLVSQSA</sequence>
<dbReference type="Gene3D" id="3.30.9.10">
    <property type="entry name" value="D-Amino Acid Oxidase, subunit A, domain 2"/>
    <property type="match status" value="1"/>
</dbReference>
<comment type="cofactor">
    <cofactor evidence="1">
        <name>FAD</name>
        <dbReference type="ChEBI" id="CHEBI:57692"/>
    </cofactor>
</comment>
<evidence type="ECO:0000256" key="1">
    <source>
        <dbReference type="ARBA" id="ARBA00001974"/>
    </source>
</evidence>
<dbReference type="PANTHER" id="PTHR11530">
    <property type="entry name" value="D-AMINO ACID OXIDASE"/>
    <property type="match status" value="1"/>
</dbReference>
<feature type="domain" description="FAD dependent oxidoreductase" evidence="6">
    <location>
        <begin position="4"/>
        <end position="306"/>
    </location>
</feature>
<protein>
    <submittedName>
        <fullName evidence="7">D-amino-acid oxidase (DAO)</fullName>
        <ecNumber evidence="7">1.4.3.3</ecNumber>
    </submittedName>
</protein>
<keyword evidence="5 7" id="KW-0560">Oxidoreductase</keyword>
<dbReference type="InterPro" id="IPR006181">
    <property type="entry name" value="D-amino_acid_oxidase_CS"/>
</dbReference>
<dbReference type="AlphaFoldDB" id="A0A075FIM9"/>
<dbReference type="GO" id="GO:0005737">
    <property type="term" value="C:cytoplasm"/>
    <property type="evidence" value="ECO:0007669"/>
    <property type="project" value="TreeGrafter"/>
</dbReference>
<evidence type="ECO:0000256" key="5">
    <source>
        <dbReference type="ARBA" id="ARBA00023002"/>
    </source>
</evidence>
<comment type="similarity">
    <text evidence="2">Belongs to the DAMOX/DASOX family.</text>
</comment>
<proteinExistence type="inferred from homology"/>
<dbReference type="GO" id="GO:0019478">
    <property type="term" value="P:D-amino acid catabolic process"/>
    <property type="evidence" value="ECO:0007669"/>
    <property type="project" value="TreeGrafter"/>
</dbReference>
<keyword evidence="4" id="KW-0274">FAD</keyword>
<dbReference type="InterPro" id="IPR006076">
    <property type="entry name" value="FAD-dep_OxRdtase"/>
</dbReference>
<name>A0A075FIM9_9EURY</name>
<dbReference type="PANTHER" id="PTHR11530:SF11">
    <property type="entry name" value="D-ASPARTATE OXIDASE"/>
    <property type="match status" value="1"/>
</dbReference>